<reference evidence="1" key="1">
    <citation type="submission" date="2014-01" db="EMBL/GenBank/DDBJ databases">
        <title>The genome of the white-rot fungus Pycnoporus cinnabarinus: a basidiomycete model with a versatile arsenal for lignocellulosic biomass breakdown.</title>
        <authorList>
            <person name="Levasseur A."/>
            <person name="Lomascolo A."/>
            <person name="Ruiz-Duenas F.J."/>
            <person name="Uzan E."/>
            <person name="Piumi F."/>
            <person name="Kues U."/>
            <person name="Ram A.F.J."/>
            <person name="Murat C."/>
            <person name="Haon M."/>
            <person name="Benoit I."/>
            <person name="Arfi Y."/>
            <person name="Chevret D."/>
            <person name="Drula E."/>
            <person name="Kwon M.J."/>
            <person name="Gouret P."/>
            <person name="Lesage-Meessen L."/>
            <person name="Lombard V."/>
            <person name="Mariette J."/>
            <person name="Noirot C."/>
            <person name="Park J."/>
            <person name="Patyshakuliyeva A."/>
            <person name="Wieneger R.A.B."/>
            <person name="Wosten H.A.B."/>
            <person name="Martin F."/>
            <person name="Coutinho P.M."/>
            <person name="de Vries R."/>
            <person name="Martinez A.T."/>
            <person name="Klopp C."/>
            <person name="Pontarotti P."/>
            <person name="Henrissat B."/>
            <person name="Record E."/>
        </authorList>
    </citation>
    <scope>NUCLEOTIDE SEQUENCE [LARGE SCALE GENOMIC DNA]</scope>
    <source>
        <strain evidence="1">BRFM137</strain>
    </source>
</reference>
<name>A0A060STK5_PYCCI</name>
<proteinExistence type="predicted"/>
<keyword evidence="2" id="KW-1185">Reference proteome</keyword>
<comment type="caution">
    <text evidence="1">The sequence shown here is derived from an EMBL/GenBank/DDBJ whole genome shotgun (WGS) entry which is preliminary data.</text>
</comment>
<protein>
    <submittedName>
        <fullName evidence="1">Uncharacterized protein</fullName>
    </submittedName>
</protein>
<dbReference type="HOGENOM" id="CLU_894709_0_0_1"/>
<dbReference type="AlphaFoldDB" id="A0A060STK5"/>
<evidence type="ECO:0000313" key="1">
    <source>
        <dbReference type="EMBL" id="CDO77725.1"/>
    </source>
</evidence>
<dbReference type="OMA" id="QRWAVIH"/>
<organism evidence="1 2">
    <name type="scientific">Pycnoporus cinnabarinus</name>
    <name type="common">Cinnabar-red polypore</name>
    <name type="synonym">Trametes cinnabarina</name>
    <dbReference type="NCBI Taxonomy" id="5643"/>
    <lineage>
        <taxon>Eukaryota</taxon>
        <taxon>Fungi</taxon>
        <taxon>Dikarya</taxon>
        <taxon>Basidiomycota</taxon>
        <taxon>Agaricomycotina</taxon>
        <taxon>Agaricomycetes</taxon>
        <taxon>Polyporales</taxon>
        <taxon>Polyporaceae</taxon>
        <taxon>Trametes</taxon>
    </lineage>
</organism>
<sequence>MIALFLVCTDQWLVTHVDPSWPISQLKRVLLQKFSRESTNVNKTQRSIPVSPRKARRRSLSPITFAAPVQKPRFIAAEKTNVNLSSDDDAQLIEPDTEEYFEDGSDDIDLNQTLAEAHRYKYDARPSTSSASDSFARLLPDDTSDLNPDATAYTLIAFSTTQILEDRFSLEWYGTSPDELLELHSPSHRLVSLPRFSLDDYIAPYFAARVWALRLPGHTLEATIRNLLTPSDHRAEDEITDASPRSPLLRDKGKKKMNLEWKQRWAVIHQGVFSLCKELHLLRLLMVTDRGLYYTGRAYNLLIADFIHALY</sequence>
<dbReference type="OrthoDB" id="3225203at2759"/>
<dbReference type="EMBL" id="CCBP010000462">
    <property type="protein sequence ID" value="CDO77725.1"/>
    <property type="molecule type" value="Genomic_DNA"/>
</dbReference>
<gene>
    <name evidence="1" type="ORF">BN946_scf184969.g76</name>
</gene>
<dbReference type="STRING" id="5643.A0A060STK5"/>
<evidence type="ECO:0000313" key="2">
    <source>
        <dbReference type="Proteomes" id="UP000029665"/>
    </source>
</evidence>
<dbReference type="Proteomes" id="UP000029665">
    <property type="component" value="Unassembled WGS sequence"/>
</dbReference>
<accession>A0A060STK5</accession>